<organism evidence="1 2">
    <name type="scientific">Variovorax boronicumulans</name>
    <dbReference type="NCBI Taxonomy" id="436515"/>
    <lineage>
        <taxon>Bacteria</taxon>
        <taxon>Pseudomonadati</taxon>
        <taxon>Pseudomonadota</taxon>
        <taxon>Betaproteobacteria</taxon>
        <taxon>Burkholderiales</taxon>
        <taxon>Comamonadaceae</taxon>
        <taxon>Variovorax</taxon>
    </lineage>
</organism>
<name>A0AAW8CXC1_9BURK</name>
<dbReference type="RefSeq" id="WP_306882442.1">
    <property type="nucleotide sequence ID" value="NZ_JAUSRD010000010.1"/>
</dbReference>
<accession>A0AAW8CXC1</accession>
<evidence type="ECO:0000313" key="2">
    <source>
        <dbReference type="Proteomes" id="UP001242045"/>
    </source>
</evidence>
<comment type="caution">
    <text evidence="1">The sequence shown here is derived from an EMBL/GenBank/DDBJ whole genome shotgun (WGS) entry which is preliminary data.</text>
</comment>
<gene>
    <name evidence="1" type="ORF">J2W31_004110</name>
</gene>
<protein>
    <submittedName>
        <fullName evidence="1">Uncharacterized protein</fullName>
    </submittedName>
</protein>
<evidence type="ECO:0000313" key="1">
    <source>
        <dbReference type="EMBL" id="MDP9894985.1"/>
    </source>
</evidence>
<proteinExistence type="predicted"/>
<dbReference type="Proteomes" id="UP001242045">
    <property type="component" value="Unassembled WGS sequence"/>
</dbReference>
<dbReference type="EMBL" id="JAUSRD010000010">
    <property type="protein sequence ID" value="MDP9894985.1"/>
    <property type="molecule type" value="Genomic_DNA"/>
</dbReference>
<reference evidence="1" key="1">
    <citation type="submission" date="2023-07" db="EMBL/GenBank/DDBJ databases">
        <title>Sorghum-associated microbial communities from plants grown in Nebraska, USA.</title>
        <authorList>
            <person name="Schachtman D."/>
        </authorList>
    </citation>
    <scope>NUCLEOTIDE SEQUENCE</scope>
    <source>
        <strain evidence="1">DS3754</strain>
    </source>
</reference>
<sequence>MAEQDEHNLGQDVRTLGIEHQVLHALIGALFATHPQKDRVLASFREQIDALCHFAPKGTDPEWLAKLRARAAQHEHALRHLDAIE</sequence>
<dbReference type="AlphaFoldDB" id="A0AAW8CXC1"/>